<name>A0A1Y3U9L8_9FIRM</name>
<organism evidence="1 2">
    <name type="scientific">Anaerotignum lactatifermentans</name>
    <dbReference type="NCBI Taxonomy" id="160404"/>
    <lineage>
        <taxon>Bacteria</taxon>
        <taxon>Bacillati</taxon>
        <taxon>Bacillota</taxon>
        <taxon>Clostridia</taxon>
        <taxon>Lachnospirales</taxon>
        <taxon>Anaerotignaceae</taxon>
        <taxon>Anaerotignum</taxon>
    </lineage>
</organism>
<dbReference type="NCBIfam" id="NF033831">
    <property type="entry name" value="sce7725_fam"/>
    <property type="match status" value="1"/>
</dbReference>
<evidence type="ECO:0000313" key="2">
    <source>
        <dbReference type="Proteomes" id="UP000195455"/>
    </source>
</evidence>
<comment type="caution">
    <text evidence="1">The sequence shown here is derived from an EMBL/GenBank/DDBJ whole genome shotgun (WGS) entry which is preliminary data.</text>
</comment>
<evidence type="ECO:0008006" key="3">
    <source>
        <dbReference type="Google" id="ProtNLM"/>
    </source>
</evidence>
<dbReference type="Proteomes" id="UP000195455">
    <property type="component" value="Unassembled WGS sequence"/>
</dbReference>
<dbReference type="InterPro" id="IPR047727">
    <property type="entry name" value="Sce7725-like"/>
</dbReference>
<accession>A0A1Y3U9L8</accession>
<dbReference type="AlphaFoldDB" id="A0A1Y3U9L8"/>
<evidence type="ECO:0000313" key="1">
    <source>
        <dbReference type="EMBL" id="OUN45511.1"/>
    </source>
</evidence>
<dbReference type="EMBL" id="NFHM01000001">
    <property type="protein sequence ID" value="OUN45511.1"/>
    <property type="molecule type" value="Genomic_DNA"/>
</dbReference>
<proteinExistence type="predicted"/>
<protein>
    <recommendedName>
        <fullName evidence="3">Sce7725 family protein</fullName>
    </recommendedName>
</protein>
<dbReference type="RefSeq" id="WP_087988284.1">
    <property type="nucleotide sequence ID" value="NZ_NFHM01000001.1"/>
</dbReference>
<gene>
    <name evidence="1" type="ORF">B5G26_00325</name>
</gene>
<sequence>MYFPYFRGRQYELLALKELASQDLISKSVIPVVEPIKVIPALKNSLLMFQRKNLPLALILNPAVGDLVDEYETIWDASSTLLHNLRKSSVFSAIIMNESSEDAMDWARGKGIKSSETLVILNSEKYLENYESLFNDSINLALPKYTLCPYDRYIRRKVKKNTVLFEDKFNKQDRNADYPEEEEFSRDHIDYEEDGYIGFGDYSIIGEEYVESGFAPYAVAIHIVYFAEDDSLRIKHFVSDTNSDISNVAGKFYEAVEKLHEWYTSEHQERQLTTGLKVLLDHYKNKTYPGLPTLKKLSIMHHLELMGRYLDGRLGK</sequence>
<reference evidence="2" key="1">
    <citation type="submission" date="2017-04" db="EMBL/GenBank/DDBJ databases">
        <title>Function of individual gut microbiota members based on whole genome sequencing of pure cultures obtained from chicken caecum.</title>
        <authorList>
            <person name="Medvecky M."/>
            <person name="Cejkova D."/>
            <person name="Polansky O."/>
            <person name="Karasova D."/>
            <person name="Kubasova T."/>
            <person name="Cizek A."/>
            <person name="Rychlik I."/>
        </authorList>
    </citation>
    <scope>NUCLEOTIDE SEQUENCE [LARGE SCALE GENOMIC DNA]</scope>
    <source>
        <strain evidence="2">An75</strain>
    </source>
</reference>